<keyword evidence="5" id="KW-0964">Secreted</keyword>
<protein>
    <recommendedName>
        <fullName evidence="4">Secreted phosphoprotein 24</fullName>
    </recommendedName>
    <alternativeName>
        <fullName evidence="9">Secreted phosphoprotein 2</fullName>
    </alternativeName>
</protein>
<comment type="subcellular location">
    <subcellularLocation>
        <location evidence="2">Secreted</location>
    </subcellularLocation>
</comment>
<evidence type="ECO:0000256" key="9">
    <source>
        <dbReference type="ARBA" id="ARBA00029627"/>
    </source>
</evidence>
<keyword evidence="12" id="KW-1185">Reference proteome</keyword>
<evidence type="ECO:0000313" key="12">
    <source>
        <dbReference type="Proteomes" id="UP000288216"/>
    </source>
</evidence>
<proteinExistence type="inferred from homology"/>
<dbReference type="InterPro" id="IPR046350">
    <property type="entry name" value="Cystatin_sf"/>
</dbReference>
<dbReference type="InterPro" id="IPR010892">
    <property type="entry name" value="Spp-24"/>
</dbReference>
<reference evidence="11 12" key="1">
    <citation type="journal article" date="2018" name="Nat. Ecol. Evol.">
        <title>Shark genomes provide insights into elasmobranch evolution and the origin of vertebrates.</title>
        <authorList>
            <person name="Hara Y"/>
            <person name="Yamaguchi K"/>
            <person name="Onimaru K"/>
            <person name="Kadota M"/>
            <person name="Koyanagi M"/>
            <person name="Keeley SD"/>
            <person name="Tatsumi K"/>
            <person name="Tanaka K"/>
            <person name="Motone F"/>
            <person name="Kageyama Y"/>
            <person name="Nozu R"/>
            <person name="Adachi N"/>
            <person name="Nishimura O"/>
            <person name="Nakagawa R"/>
            <person name="Tanegashima C"/>
            <person name="Kiyatake I"/>
            <person name="Matsumoto R"/>
            <person name="Murakumo K"/>
            <person name="Nishida K"/>
            <person name="Terakita A"/>
            <person name="Kuratani S"/>
            <person name="Sato K"/>
            <person name="Hyodo S Kuraku.S."/>
        </authorList>
    </citation>
    <scope>NUCLEOTIDE SEQUENCE [LARGE SCALE GENOMIC DNA]</scope>
</reference>
<comment type="function">
    <text evidence="1">Could coordinate an aspect of bone turnover.</text>
</comment>
<dbReference type="Gene3D" id="3.10.450.10">
    <property type="match status" value="1"/>
</dbReference>
<evidence type="ECO:0000256" key="3">
    <source>
        <dbReference type="ARBA" id="ARBA00008576"/>
    </source>
</evidence>
<dbReference type="GO" id="GO:0005576">
    <property type="term" value="C:extracellular region"/>
    <property type="evidence" value="ECO:0007669"/>
    <property type="project" value="UniProtKB-SubCell"/>
</dbReference>
<evidence type="ECO:0000256" key="7">
    <source>
        <dbReference type="ARBA" id="ARBA00022729"/>
    </source>
</evidence>
<evidence type="ECO:0000256" key="6">
    <source>
        <dbReference type="ARBA" id="ARBA00022553"/>
    </source>
</evidence>
<dbReference type="Proteomes" id="UP000288216">
    <property type="component" value="Unassembled WGS sequence"/>
</dbReference>
<evidence type="ECO:0000256" key="2">
    <source>
        <dbReference type="ARBA" id="ARBA00004613"/>
    </source>
</evidence>
<evidence type="ECO:0000313" key="11">
    <source>
        <dbReference type="EMBL" id="GCB59810.1"/>
    </source>
</evidence>
<dbReference type="SUPFAM" id="SSF54403">
    <property type="entry name" value="Cystatin/monellin"/>
    <property type="match status" value="1"/>
</dbReference>
<feature type="chain" id="PRO_5019427655" description="Secreted phosphoprotein 24" evidence="10">
    <location>
        <begin position="19"/>
        <end position="216"/>
    </location>
</feature>
<keyword evidence="8" id="KW-1015">Disulfide bond</keyword>
<sequence>MKVILFIFAAAQILHCSGIPCASSTFSELKTAIDITIAKVNEEFATSNIFAIVKCELTNNPVFTEGQTTVNLTIDIQATVCNKSSGLDPANCSLIPIQNARTATCFSWVTLRRIENSTMNHHRKAINHHRKAVNHQKNAVERNITEEEDVGVAGGNMVQEEDGVGGGIGGVGGDVAGAEDDITDIDGITTGTTRTTTEEYIAINLQDEAICKAEKV</sequence>
<evidence type="ECO:0000256" key="10">
    <source>
        <dbReference type="SAM" id="SignalP"/>
    </source>
</evidence>
<organism evidence="11 12">
    <name type="scientific">Scyliorhinus torazame</name>
    <name type="common">Cloudy catshark</name>
    <name type="synonym">Catulus torazame</name>
    <dbReference type="NCBI Taxonomy" id="75743"/>
    <lineage>
        <taxon>Eukaryota</taxon>
        <taxon>Metazoa</taxon>
        <taxon>Chordata</taxon>
        <taxon>Craniata</taxon>
        <taxon>Vertebrata</taxon>
        <taxon>Chondrichthyes</taxon>
        <taxon>Elasmobranchii</taxon>
        <taxon>Galeomorphii</taxon>
        <taxon>Galeoidea</taxon>
        <taxon>Carcharhiniformes</taxon>
        <taxon>Scyliorhinidae</taxon>
        <taxon>Scyliorhinus</taxon>
    </lineage>
</organism>
<dbReference type="AlphaFoldDB" id="A0A401NFU2"/>
<evidence type="ECO:0000256" key="1">
    <source>
        <dbReference type="ARBA" id="ARBA00002371"/>
    </source>
</evidence>
<comment type="similarity">
    <text evidence="3">Belongs to the SPP2 family.</text>
</comment>
<feature type="signal peptide" evidence="10">
    <location>
        <begin position="1"/>
        <end position="18"/>
    </location>
</feature>
<keyword evidence="6" id="KW-0597">Phosphoprotein</keyword>
<evidence type="ECO:0000256" key="4">
    <source>
        <dbReference type="ARBA" id="ARBA00020365"/>
    </source>
</evidence>
<accession>A0A401NFU2</accession>
<evidence type="ECO:0000256" key="5">
    <source>
        <dbReference type="ARBA" id="ARBA00022525"/>
    </source>
</evidence>
<evidence type="ECO:0000256" key="8">
    <source>
        <dbReference type="ARBA" id="ARBA00023157"/>
    </source>
</evidence>
<name>A0A401NFU2_SCYTO</name>
<keyword evidence="7 10" id="KW-0732">Signal</keyword>
<dbReference type="GO" id="GO:0046849">
    <property type="term" value="P:bone remodeling"/>
    <property type="evidence" value="ECO:0007669"/>
    <property type="project" value="InterPro"/>
</dbReference>
<dbReference type="OrthoDB" id="9944258at2759"/>
<dbReference type="EMBL" id="BFAA01007387">
    <property type="protein sequence ID" value="GCB59810.1"/>
    <property type="molecule type" value="Genomic_DNA"/>
</dbReference>
<dbReference type="PANTHER" id="PTHR15444:SF4">
    <property type="entry name" value="SECRETED PHOSPHOPROTEIN 24"/>
    <property type="match status" value="1"/>
</dbReference>
<dbReference type="PANTHER" id="PTHR15444">
    <property type="entry name" value="SECRETED PHOSPHOPROTEIN 24"/>
    <property type="match status" value="1"/>
</dbReference>
<gene>
    <name evidence="11" type="ORF">scyTo_0014031</name>
</gene>
<comment type="caution">
    <text evidence="11">The sequence shown here is derived from an EMBL/GenBank/DDBJ whole genome shotgun (WGS) entry which is preliminary data.</text>
</comment>